<evidence type="ECO:0000313" key="2">
    <source>
        <dbReference type="Ensembl" id="ENSUPAP00010017120.1"/>
    </source>
</evidence>
<feature type="region of interest" description="Disordered" evidence="1">
    <location>
        <begin position="155"/>
        <end position="212"/>
    </location>
</feature>
<evidence type="ECO:0000313" key="3">
    <source>
        <dbReference type="Proteomes" id="UP000694417"/>
    </source>
</evidence>
<reference evidence="2" key="1">
    <citation type="submission" date="2025-08" db="UniProtKB">
        <authorList>
            <consortium name="Ensembl"/>
        </authorList>
    </citation>
    <scope>IDENTIFICATION</scope>
</reference>
<dbReference type="GeneTree" id="ENSGT00940000163029"/>
<feature type="compositionally biased region" description="Polar residues" evidence="1">
    <location>
        <begin position="9"/>
        <end position="21"/>
    </location>
</feature>
<feature type="region of interest" description="Disordered" evidence="1">
    <location>
        <begin position="268"/>
        <end position="321"/>
    </location>
</feature>
<accession>A0A8D2KIW9</accession>
<dbReference type="Proteomes" id="UP000694417">
    <property type="component" value="Unplaced"/>
</dbReference>
<name>A0A8D2KIW9_UROPR</name>
<dbReference type="Ensembl" id="ENSUPAT00010019516.1">
    <property type="protein sequence ID" value="ENSUPAP00010017120.1"/>
    <property type="gene ID" value="ENSUPAG00010013659.1"/>
</dbReference>
<feature type="compositionally biased region" description="Polar residues" evidence="1">
    <location>
        <begin position="284"/>
        <end position="299"/>
    </location>
</feature>
<evidence type="ECO:0000256" key="1">
    <source>
        <dbReference type="SAM" id="MobiDB-lite"/>
    </source>
</evidence>
<dbReference type="Pfam" id="PF15229">
    <property type="entry name" value="POM121"/>
    <property type="match status" value="1"/>
</dbReference>
<evidence type="ECO:0008006" key="4">
    <source>
        <dbReference type="Google" id="ProtNLM"/>
    </source>
</evidence>
<dbReference type="PANTHER" id="PTHR15566:SF9">
    <property type="entry name" value="LOC100125913 PROTEIN"/>
    <property type="match status" value="1"/>
</dbReference>
<organism evidence="2 3">
    <name type="scientific">Urocitellus parryii</name>
    <name type="common">Arctic ground squirrel</name>
    <name type="synonym">Spermophilus parryii</name>
    <dbReference type="NCBI Taxonomy" id="9999"/>
    <lineage>
        <taxon>Eukaryota</taxon>
        <taxon>Metazoa</taxon>
        <taxon>Chordata</taxon>
        <taxon>Craniata</taxon>
        <taxon>Vertebrata</taxon>
        <taxon>Euteleostomi</taxon>
        <taxon>Mammalia</taxon>
        <taxon>Eutheria</taxon>
        <taxon>Euarchontoglires</taxon>
        <taxon>Glires</taxon>
        <taxon>Rodentia</taxon>
        <taxon>Sciuromorpha</taxon>
        <taxon>Sciuridae</taxon>
        <taxon>Xerinae</taxon>
        <taxon>Marmotini</taxon>
        <taxon>Urocitellus</taxon>
    </lineage>
</organism>
<dbReference type="InterPro" id="IPR043220">
    <property type="entry name" value="POM121-like_prot_1"/>
</dbReference>
<keyword evidence="3" id="KW-1185">Reference proteome</keyword>
<dbReference type="AlphaFoldDB" id="A0A8D2KIW9"/>
<reference evidence="2" key="2">
    <citation type="submission" date="2025-09" db="UniProtKB">
        <authorList>
            <consortium name="Ensembl"/>
        </authorList>
    </citation>
    <scope>IDENTIFICATION</scope>
</reference>
<dbReference type="PANTHER" id="PTHR15566">
    <property type="entry name" value="POM121-LIKE"/>
    <property type="match status" value="1"/>
</dbReference>
<proteinExistence type="predicted"/>
<feature type="region of interest" description="Disordered" evidence="1">
    <location>
        <begin position="1"/>
        <end position="33"/>
    </location>
</feature>
<sequence>MGSYLSRASRGQPSPTLSDQDCPTRPSRRGASLFPRRVPSAFRVHSVAPSLNLTHKLSYEDLVASPRRQHRRQLVIHHRQGYPIQQARCLFLRIFSSASSEKKKPLLSVSSSGMSCPSVIMKLVSAKGKLTLRLALEQSVLTIWSSLTGHFSIPYAKKTPMGPPEESSQVKAKEEKDLTTLGEEGLGKEEDHHTVQEKQDNQKRGSEASETGQSAFRCLRVNGVLSSFVPRPGPLKRDICYKSSVNSLIRKSQTSIMSCKKRNAITSSYSSTQGFQLPQKRKGASTTGFPSSASSNFQAPANKAGDEGREARSSASVVPQKQIKNEKSVEVPLNKQQNLKIRSPSFDFSGPKKRKIPLLLPYRKNDPLILPPPLELGYPVTAEVLDLEKRAAMQWINKVLKGKPRPSRLQYCSAFLSFYSSCCRIFFSLSLALPPAPTTVEKLLEDTEPQGCWHSHNLLE</sequence>
<protein>
    <recommendedName>
        <fullName evidence="4">Nuclear envelope pore membrane protein POM 121</fullName>
    </recommendedName>
</protein>
<feature type="compositionally biased region" description="Basic and acidic residues" evidence="1">
    <location>
        <begin position="185"/>
        <end position="207"/>
    </location>
</feature>